<keyword evidence="2" id="KW-1185">Reference proteome</keyword>
<evidence type="ECO:0000313" key="1">
    <source>
        <dbReference type="EMBL" id="GGH84777.1"/>
    </source>
</evidence>
<protein>
    <submittedName>
        <fullName evidence="1">Uncharacterized protein</fullName>
    </submittedName>
</protein>
<sequence>MPVESRANRCMQQKRLWCYALSGDARGAQQWFAAQMQRFQPLCSEPSEYLGFLPTHRRLCRHRNRAPGLWCQPGQPTYDQLPAGHALPELPVCRSQYPDQQTW</sequence>
<organism evidence="1 2">
    <name type="scientific">Hymenobacter frigidus</name>
    <dbReference type="NCBI Taxonomy" id="1524095"/>
    <lineage>
        <taxon>Bacteria</taxon>
        <taxon>Pseudomonadati</taxon>
        <taxon>Bacteroidota</taxon>
        <taxon>Cytophagia</taxon>
        <taxon>Cytophagales</taxon>
        <taxon>Hymenobacteraceae</taxon>
        <taxon>Hymenobacter</taxon>
    </lineage>
</organism>
<reference evidence="2" key="1">
    <citation type="journal article" date="2019" name="Int. J. Syst. Evol. Microbiol.">
        <title>The Global Catalogue of Microorganisms (GCM) 10K type strain sequencing project: providing services to taxonomists for standard genome sequencing and annotation.</title>
        <authorList>
            <consortium name="The Broad Institute Genomics Platform"/>
            <consortium name="The Broad Institute Genome Sequencing Center for Infectious Disease"/>
            <person name="Wu L."/>
            <person name="Ma J."/>
        </authorList>
    </citation>
    <scope>NUCLEOTIDE SEQUENCE [LARGE SCALE GENOMIC DNA]</scope>
    <source>
        <strain evidence="2">CGMCC 1.14966</strain>
    </source>
</reference>
<comment type="caution">
    <text evidence="1">The sequence shown here is derived from an EMBL/GenBank/DDBJ whole genome shotgun (WGS) entry which is preliminary data.</text>
</comment>
<gene>
    <name evidence="1" type="ORF">GCM10011495_17480</name>
</gene>
<evidence type="ECO:0000313" key="2">
    <source>
        <dbReference type="Proteomes" id="UP000637774"/>
    </source>
</evidence>
<accession>A0ABQ2A673</accession>
<name>A0ABQ2A673_9BACT</name>
<proteinExistence type="predicted"/>
<dbReference type="EMBL" id="BMGY01000013">
    <property type="protein sequence ID" value="GGH84777.1"/>
    <property type="molecule type" value="Genomic_DNA"/>
</dbReference>
<dbReference type="Proteomes" id="UP000637774">
    <property type="component" value="Unassembled WGS sequence"/>
</dbReference>